<dbReference type="EMBL" id="BK015243">
    <property type="protein sequence ID" value="DAD97502.1"/>
    <property type="molecule type" value="Genomic_DNA"/>
</dbReference>
<accession>A0A8S5NRZ7</accession>
<name>A0A8S5NRZ7_9CAUD</name>
<reference evidence="1" key="1">
    <citation type="journal article" date="2021" name="Proc. Natl. Acad. Sci. U.S.A.">
        <title>A Catalog of Tens of Thousands of Viruses from Human Metagenomes Reveals Hidden Associations with Chronic Diseases.</title>
        <authorList>
            <person name="Tisza M.J."/>
            <person name="Buck C.B."/>
        </authorList>
    </citation>
    <scope>NUCLEOTIDE SEQUENCE</scope>
    <source>
        <strain evidence="1">CtIbU14</strain>
    </source>
</reference>
<organism evidence="1">
    <name type="scientific">Caudovirales sp. ctIbU14</name>
    <dbReference type="NCBI Taxonomy" id="2825761"/>
    <lineage>
        <taxon>Viruses</taxon>
        <taxon>Duplodnaviria</taxon>
        <taxon>Heunggongvirae</taxon>
        <taxon>Uroviricota</taxon>
        <taxon>Caudoviricetes</taxon>
    </lineage>
</organism>
<evidence type="ECO:0000313" key="1">
    <source>
        <dbReference type="EMBL" id="DAD97502.1"/>
    </source>
</evidence>
<protein>
    <submittedName>
        <fullName evidence="1">Uncharacterized protein</fullName>
    </submittedName>
</protein>
<proteinExistence type="predicted"/>
<sequence>MSCPPDHKHDKEVSPEINRLNLSVRRSVEEKQKYAQLLLFCCVERTFKRYPFRLLKPGFQIR</sequence>